<accession>A0A9E6PQW0</accession>
<reference evidence="2 3" key="1">
    <citation type="journal article" date="2020" name="Microorganisms">
        <title>Reliable Identification of Environmental Pseudomonas Isolates Using the rpoD Gene.</title>
        <authorList>
            <consortium name="The Broad Institute Genome Sequencing Platform"/>
            <person name="Girard L."/>
            <person name="Lood C."/>
            <person name="Rokni-Zadeh H."/>
            <person name="van Noort V."/>
            <person name="Lavigne R."/>
            <person name="De Mot R."/>
        </authorList>
    </citation>
    <scope>NUCLEOTIDE SEQUENCE [LARGE SCALE GENOMIC DNA]</scope>
    <source>
        <strain evidence="2 3">RW8P3</strain>
    </source>
</reference>
<dbReference type="Proteomes" id="UP000634530">
    <property type="component" value="Chromosome"/>
</dbReference>
<sequence>MLEVSTEELDSRPTSPAPVSAARYCETQLEALGRLFTAAQDLSLEASRCALFLLGWYYPAEVGGVDLSLVGWRVSSPVATDMALVFQLMLHLQQSGAGVSQLGFDTQARSLLAIWFPEALGMPPRPATGPELKAFRQRHDLTRQACAALVRVPTSVYREWEQDRYPIPMALWIELRTLMGERRLRSTPRGAAAERVVWGRFG</sequence>
<evidence type="ECO:0000313" key="3">
    <source>
        <dbReference type="Proteomes" id="UP000634530"/>
    </source>
</evidence>
<organism evidence="2 3">
    <name type="scientific">Pseudomonas vanderleydeniana</name>
    <dbReference type="NCBI Taxonomy" id="2745495"/>
    <lineage>
        <taxon>Bacteria</taxon>
        <taxon>Pseudomonadati</taxon>
        <taxon>Pseudomonadota</taxon>
        <taxon>Gammaproteobacteria</taxon>
        <taxon>Pseudomonadales</taxon>
        <taxon>Pseudomonadaceae</taxon>
        <taxon>Pseudomonas</taxon>
    </lineage>
</organism>
<proteinExistence type="predicted"/>
<dbReference type="Pfam" id="PF24720">
    <property type="entry name" value="DUF7673"/>
    <property type="match status" value="1"/>
</dbReference>
<keyword evidence="3" id="KW-1185">Reference proteome</keyword>
<evidence type="ECO:0000313" key="2">
    <source>
        <dbReference type="EMBL" id="QXI30533.1"/>
    </source>
</evidence>
<dbReference type="GO" id="GO:0003677">
    <property type="term" value="F:DNA binding"/>
    <property type="evidence" value="ECO:0007669"/>
    <property type="project" value="InterPro"/>
</dbReference>
<protein>
    <recommendedName>
        <fullName evidence="1">DUF7673 domain-containing protein</fullName>
    </recommendedName>
</protein>
<dbReference type="AlphaFoldDB" id="A0A9E6PQW0"/>
<evidence type="ECO:0000259" key="1">
    <source>
        <dbReference type="Pfam" id="PF24720"/>
    </source>
</evidence>
<dbReference type="SUPFAM" id="SSF47413">
    <property type="entry name" value="lambda repressor-like DNA-binding domains"/>
    <property type="match status" value="1"/>
</dbReference>
<dbReference type="EMBL" id="CP077093">
    <property type="protein sequence ID" value="QXI30533.1"/>
    <property type="molecule type" value="Genomic_DNA"/>
</dbReference>
<feature type="domain" description="DUF7673" evidence="1">
    <location>
        <begin position="30"/>
        <end position="93"/>
    </location>
</feature>
<dbReference type="RefSeq" id="WP_186680606.1">
    <property type="nucleotide sequence ID" value="NZ_CP077093.1"/>
</dbReference>
<dbReference type="InterPro" id="IPR056090">
    <property type="entry name" value="DUF7673"/>
</dbReference>
<dbReference type="KEGG" id="pvw:HU752_011550"/>
<name>A0A9E6PQW0_9PSED</name>
<dbReference type="InterPro" id="IPR010982">
    <property type="entry name" value="Lambda_DNA-bd_dom_sf"/>
</dbReference>
<reference evidence="2 3" key="2">
    <citation type="journal article" date="2021" name="Microorganisms">
        <title>The Ever-Expanding Pseudomonas Genus: Description of 43 New Species and Partition of the Pseudomonas putida Group.</title>
        <authorList>
            <person name="Girard L."/>
            <person name="Lood C."/>
            <person name="Hofte M."/>
            <person name="Vandamme P."/>
            <person name="Rokni-Zadeh H."/>
            <person name="van Noort V."/>
            <person name="Lavigne R."/>
            <person name="De Mot R."/>
        </authorList>
    </citation>
    <scope>NUCLEOTIDE SEQUENCE [LARGE SCALE GENOMIC DNA]</scope>
    <source>
        <strain evidence="2 3">RW8P3</strain>
    </source>
</reference>
<gene>
    <name evidence="2" type="ORF">HU752_011550</name>
</gene>